<keyword evidence="7" id="KW-1185">Reference proteome</keyword>
<organism evidence="6 7">
    <name type="scientific">Allopseudospirillum japonicum</name>
    <dbReference type="NCBI Taxonomy" id="64971"/>
    <lineage>
        <taxon>Bacteria</taxon>
        <taxon>Pseudomonadati</taxon>
        <taxon>Pseudomonadota</taxon>
        <taxon>Gammaproteobacteria</taxon>
        <taxon>Oceanospirillales</taxon>
        <taxon>Oceanospirillaceae</taxon>
        <taxon>Allopseudospirillum</taxon>
    </lineage>
</organism>
<dbReference type="AlphaFoldDB" id="A0A1H6URN4"/>
<dbReference type="InterPro" id="IPR051561">
    <property type="entry name" value="FRAS1_ECM"/>
</dbReference>
<dbReference type="SMART" id="SM00112">
    <property type="entry name" value="CA"/>
    <property type="match status" value="1"/>
</dbReference>
<dbReference type="SUPFAM" id="SSF49313">
    <property type="entry name" value="Cadherin-like"/>
    <property type="match status" value="1"/>
</dbReference>
<evidence type="ECO:0000256" key="2">
    <source>
        <dbReference type="ARBA" id="ARBA00022737"/>
    </source>
</evidence>
<dbReference type="STRING" id="64971.SAMN05421831_1261"/>
<sequence length="835" mass="84080">NDAPTLSGGPYAFTATDEDTASTGVLISTLLAGVTAADMDGDTLGAAISAQTGNGTWQYSTDNTSWTDFGSVGSANSLLLSDSTYVRYNPDGENGETASLTLYAWDGSSGTASSNGSTSTASTIINGDATAFSTETINANLTVNPLNDAPSGTDKTLTAQKNSALTIQVADTGFNDVDTGDALEQITLSTAPALGTLWVDTDGDGTVNGSEAALSTSDTVTATDISAGLLKYRPATDGVGAAYTTIGFTVNDGDANAASANTWTLDVVSAPEIDLNGAASGNNATATYTENDTDTPVTLVDAAASITDDDANLKSMSIQISDGAQTGDVIKLGSHADNATVNGITISYTSDSEISLSGSATKENYLALLKELNFAQTGDKVGGVDRTISVTATDANDQTGLASTITVTATSVNDAPTVATNIGVTLDEAATITIGNTQLNATDPDDTASGLTYTVTTATTKGTLWLDANNSGTQDDGEALALNGTFTQDDIDNSRLKYTHDGGETTSDTLGFSLADGGEDSVSPVSGQSFAITVTPQNDVPTISELSGNSLAYLIGSDALVIDQGTAVSVTDPDSTDFNTGTLTVSITNNGVNAEDKLSIRNQGTETGQIGVSGSDVTYGGTSIGSLAGGTSGTDLTVDLNTNATAAALSALLGNITYENLDSTTATENTRTVRFVLTDGDGGTSANIDTSVVVSSNAAPVITSNSGGDTAAINVAENSTTVTMVTATDAEDDTLAFSISGGADSTLFSIDANSGALTFKAAPDYENPQDQGDTAGNNTYVVEVQADDSNGGTDTQTLTVTVTDVNETPPSTGGGGGTVTPPPTDPTETVTEETT</sequence>
<dbReference type="InterPro" id="IPR039005">
    <property type="entry name" value="CSPG_rpt"/>
</dbReference>
<evidence type="ECO:0000256" key="1">
    <source>
        <dbReference type="ARBA" id="ARBA00022729"/>
    </source>
</evidence>
<reference evidence="7" key="1">
    <citation type="submission" date="2016-10" db="EMBL/GenBank/DDBJ databases">
        <authorList>
            <person name="Varghese N."/>
            <person name="Submissions S."/>
        </authorList>
    </citation>
    <scope>NUCLEOTIDE SEQUENCE [LARGE SCALE GENOMIC DNA]</scope>
    <source>
        <strain evidence="7">DSM 7165</strain>
    </source>
</reference>
<proteinExistence type="predicted"/>
<dbReference type="GO" id="GO:0005509">
    <property type="term" value="F:calcium ion binding"/>
    <property type="evidence" value="ECO:0007669"/>
    <property type="project" value="InterPro"/>
</dbReference>
<dbReference type="RefSeq" id="WP_143051982.1">
    <property type="nucleotide sequence ID" value="NZ_FNYH01000026.1"/>
</dbReference>
<feature type="non-terminal residue" evidence="6">
    <location>
        <position position="1"/>
    </location>
</feature>
<dbReference type="PANTHER" id="PTHR45739">
    <property type="entry name" value="MATRIX PROTEIN, PUTATIVE-RELATED"/>
    <property type="match status" value="1"/>
</dbReference>
<dbReference type="CDD" id="cd11304">
    <property type="entry name" value="Cadherin_repeat"/>
    <property type="match status" value="1"/>
</dbReference>
<dbReference type="Gene3D" id="2.60.40.60">
    <property type="entry name" value="Cadherins"/>
    <property type="match status" value="1"/>
</dbReference>
<dbReference type="Pfam" id="PF00028">
    <property type="entry name" value="Cadherin"/>
    <property type="match status" value="1"/>
</dbReference>
<keyword evidence="3" id="KW-0325">Glycoprotein</keyword>
<evidence type="ECO:0000313" key="7">
    <source>
        <dbReference type="Proteomes" id="UP000242999"/>
    </source>
</evidence>
<dbReference type="GO" id="GO:0009653">
    <property type="term" value="P:anatomical structure morphogenesis"/>
    <property type="evidence" value="ECO:0007669"/>
    <property type="project" value="TreeGrafter"/>
</dbReference>
<keyword evidence="1" id="KW-0732">Signal</keyword>
<evidence type="ECO:0000259" key="5">
    <source>
        <dbReference type="PROSITE" id="PS50268"/>
    </source>
</evidence>
<dbReference type="InterPro" id="IPR002126">
    <property type="entry name" value="Cadherin-like_dom"/>
</dbReference>
<gene>
    <name evidence="6" type="ORF">SAMN05421831_1261</name>
</gene>
<dbReference type="GO" id="GO:0016020">
    <property type="term" value="C:membrane"/>
    <property type="evidence" value="ECO:0007669"/>
    <property type="project" value="InterPro"/>
</dbReference>
<evidence type="ECO:0000256" key="4">
    <source>
        <dbReference type="SAM" id="MobiDB-lite"/>
    </source>
</evidence>
<dbReference type="EMBL" id="FNYH01000026">
    <property type="protein sequence ID" value="SEI94366.1"/>
    <property type="molecule type" value="Genomic_DNA"/>
</dbReference>
<dbReference type="PROSITE" id="PS51854">
    <property type="entry name" value="CSPG"/>
    <property type="match status" value="1"/>
</dbReference>
<protein>
    <submittedName>
        <fullName evidence="6">Cadherin domain-containing protein</fullName>
    </submittedName>
</protein>
<feature type="compositionally biased region" description="Low complexity" evidence="4">
    <location>
        <begin position="793"/>
        <end position="811"/>
    </location>
</feature>
<evidence type="ECO:0000256" key="3">
    <source>
        <dbReference type="ARBA" id="ARBA00023180"/>
    </source>
</evidence>
<feature type="domain" description="Cadherin" evidence="5">
    <location>
        <begin position="713"/>
        <end position="812"/>
    </location>
</feature>
<dbReference type="OrthoDB" id="6089850at2"/>
<keyword evidence="2" id="KW-0677">Repeat</keyword>
<dbReference type="Proteomes" id="UP000242999">
    <property type="component" value="Unassembled WGS sequence"/>
</dbReference>
<dbReference type="InterPro" id="IPR040853">
    <property type="entry name" value="RapA2_cadherin-like"/>
</dbReference>
<dbReference type="Pfam" id="PF17803">
    <property type="entry name" value="Cadherin_4"/>
    <property type="match status" value="1"/>
</dbReference>
<feature type="non-terminal residue" evidence="6">
    <location>
        <position position="835"/>
    </location>
</feature>
<feature type="region of interest" description="Disordered" evidence="4">
    <location>
        <begin position="787"/>
        <end position="835"/>
    </location>
</feature>
<evidence type="ECO:0000313" key="6">
    <source>
        <dbReference type="EMBL" id="SEI94366.1"/>
    </source>
</evidence>
<dbReference type="PROSITE" id="PS50268">
    <property type="entry name" value="CADHERIN_2"/>
    <property type="match status" value="1"/>
</dbReference>
<dbReference type="InterPro" id="IPR015919">
    <property type="entry name" value="Cadherin-like_sf"/>
</dbReference>
<accession>A0A1H6URN4</accession>
<dbReference type="PANTHER" id="PTHR45739:SF8">
    <property type="entry name" value="FRAS1-RELATED EXTRACELLULAR MATRIX PROTEIN 1"/>
    <property type="match status" value="1"/>
</dbReference>
<name>A0A1H6URN4_9GAMM</name>
<dbReference type="Pfam" id="PF16184">
    <property type="entry name" value="Cadherin_3"/>
    <property type="match status" value="1"/>
</dbReference>
<dbReference type="GO" id="GO:0007156">
    <property type="term" value="P:homophilic cell adhesion via plasma membrane adhesion molecules"/>
    <property type="evidence" value="ECO:0007669"/>
    <property type="project" value="InterPro"/>
</dbReference>